<proteinExistence type="predicted"/>
<gene>
    <name evidence="2" type="ORF">Barrevirus14_18</name>
</gene>
<organism evidence="2">
    <name type="scientific">Barrevirus sp</name>
    <dbReference type="NCBI Taxonomy" id="2487763"/>
    <lineage>
        <taxon>Viruses</taxon>
        <taxon>Varidnaviria</taxon>
        <taxon>Bamfordvirae</taxon>
        <taxon>Nucleocytoviricota</taxon>
        <taxon>Megaviricetes</taxon>
        <taxon>Imitervirales</taxon>
        <taxon>Mimiviridae</taxon>
        <taxon>Klosneuvirinae</taxon>
    </lineage>
</organism>
<evidence type="ECO:0000256" key="1">
    <source>
        <dbReference type="SAM" id="MobiDB-lite"/>
    </source>
</evidence>
<reference evidence="2" key="1">
    <citation type="submission" date="2018-10" db="EMBL/GenBank/DDBJ databases">
        <title>Hidden diversity of soil giant viruses.</title>
        <authorList>
            <person name="Schulz F."/>
            <person name="Alteio L."/>
            <person name="Goudeau D."/>
            <person name="Ryan E.M."/>
            <person name="Malmstrom R.R."/>
            <person name="Blanchard J."/>
            <person name="Woyke T."/>
        </authorList>
    </citation>
    <scope>NUCLEOTIDE SEQUENCE</scope>
    <source>
        <strain evidence="2">BAV1</strain>
    </source>
</reference>
<dbReference type="EMBL" id="MK072011">
    <property type="protein sequence ID" value="AYV77149.1"/>
    <property type="molecule type" value="Genomic_DNA"/>
</dbReference>
<accession>A0A3G4ZUP8</accession>
<evidence type="ECO:0000313" key="2">
    <source>
        <dbReference type="EMBL" id="AYV77149.1"/>
    </source>
</evidence>
<sequence length="165" mass="19359">MGNTVTTMTKTIDAIDQEIIDCFAILYINMDNIRFNNTKDYDYIGNDLKWECLRIFYQCKKDFVFKKNIENIIHKDFINLISKLNELPLNYDRTSHMVGYRNEAIRQINKITNLINQYILLKEKEKDKETTQGNSLVNPYVEKPTNPNITPYVENPSAPPSLQTK</sequence>
<feature type="region of interest" description="Disordered" evidence="1">
    <location>
        <begin position="127"/>
        <end position="165"/>
    </location>
</feature>
<protein>
    <submittedName>
        <fullName evidence="2">Uncharacterized protein</fullName>
    </submittedName>
</protein>
<name>A0A3G4ZUP8_9VIRU</name>